<keyword evidence="1" id="KW-1133">Transmembrane helix</keyword>
<gene>
    <name evidence="2" type="ORF">B0T14DRAFT_435652</name>
</gene>
<sequence length="109" mass="12564">YMIFDDADNLEYLYWGDRLAALHAFVLDRPPRNRFERWIKWQASDSNIFAVALVALLISNAVGILSLGGTAFQSWVAWKAWKEPVASDDTEVVADLRELAELVRLRRLR</sequence>
<dbReference type="AlphaFoldDB" id="A0AA39WJM0"/>
<dbReference type="EMBL" id="JAULSU010000005">
    <property type="protein sequence ID" value="KAK0616615.1"/>
    <property type="molecule type" value="Genomic_DNA"/>
</dbReference>
<keyword evidence="1" id="KW-0812">Transmembrane</keyword>
<accession>A0AA39WJM0</accession>
<comment type="caution">
    <text evidence="2">The sequence shown here is derived from an EMBL/GenBank/DDBJ whole genome shotgun (WGS) entry which is preliminary data.</text>
</comment>
<feature type="non-terminal residue" evidence="2">
    <location>
        <position position="1"/>
    </location>
</feature>
<evidence type="ECO:0000256" key="1">
    <source>
        <dbReference type="SAM" id="Phobius"/>
    </source>
</evidence>
<protein>
    <submittedName>
        <fullName evidence="2">Uncharacterized protein</fullName>
    </submittedName>
</protein>
<evidence type="ECO:0000313" key="3">
    <source>
        <dbReference type="Proteomes" id="UP001175000"/>
    </source>
</evidence>
<name>A0AA39WJM0_9PEZI</name>
<proteinExistence type="predicted"/>
<keyword evidence="3" id="KW-1185">Reference proteome</keyword>
<feature type="transmembrane region" description="Helical" evidence="1">
    <location>
        <begin position="48"/>
        <end position="72"/>
    </location>
</feature>
<dbReference type="Proteomes" id="UP001175000">
    <property type="component" value="Unassembled WGS sequence"/>
</dbReference>
<reference evidence="2" key="1">
    <citation type="submission" date="2023-06" db="EMBL/GenBank/DDBJ databases">
        <title>Genome-scale phylogeny and comparative genomics of the fungal order Sordariales.</title>
        <authorList>
            <consortium name="Lawrence Berkeley National Laboratory"/>
            <person name="Hensen N."/>
            <person name="Bonometti L."/>
            <person name="Westerberg I."/>
            <person name="Brannstrom I.O."/>
            <person name="Guillou S."/>
            <person name="Cros-Aarteil S."/>
            <person name="Calhoun S."/>
            <person name="Haridas S."/>
            <person name="Kuo A."/>
            <person name="Mondo S."/>
            <person name="Pangilinan J."/>
            <person name="Riley R."/>
            <person name="Labutti K."/>
            <person name="Andreopoulos B."/>
            <person name="Lipzen A."/>
            <person name="Chen C."/>
            <person name="Yanf M."/>
            <person name="Daum C."/>
            <person name="Ng V."/>
            <person name="Clum A."/>
            <person name="Steindorff A."/>
            <person name="Ohm R."/>
            <person name="Martin F."/>
            <person name="Silar P."/>
            <person name="Natvig D."/>
            <person name="Lalanne C."/>
            <person name="Gautier V."/>
            <person name="Ament-Velasquez S.L."/>
            <person name="Kruys A."/>
            <person name="Hutchinson M.I."/>
            <person name="Powell A.J."/>
            <person name="Barry K."/>
            <person name="Miller A.N."/>
            <person name="Grigoriev I.V."/>
            <person name="Debuchy R."/>
            <person name="Gladieux P."/>
            <person name="Thoren M.H."/>
            <person name="Johannesson H."/>
        </authorList>
    </citation>
    <scope>NUCLEOTIDE SEQUENCE</scope>
    <source>
        <strain evidence="2">CBS 606.72</strain>
    </source>
</reference>
<organism evidence="2 3">
    <name type="scientific">Immersiella caudata</name>
    <dbReference type="NCBI Taxonomy" id="314043"/>
    <lineage>
        <taxon>Eukaryota</taxon>
        <taxon>Fungi</taxon>
        <taxon>Dikarya</taxon>
        <taxon>Ascomycota</taxon>
        <taxon>Pezizomycotina</taxon>
        <taxon>Sordariomycetes</taxon>
        <taxon>Sordariomycetidae</taxon>
        <taxon>Sordariales</taxon>
        <taxon>Lasiosphaeriaceae</taxon>
        <taxon>Immersiella</taxon>
    </lineage>
</organism>
<evidence type="ECO:0000313" key="2">
    <source>
        <dbReference type="EMBL" id="KAK0616615.1"/>
    </source>
</evidence>
<keyword evidence="1" id="KW-0472">Membrane</keyword>